<proteinExistence type="inferred from homology"/>
<dbReference type="FunFam" id="3.40.50.300:FF:000011">
    <property type="entry name" value="Putative ABC transporter ATP-binding component"/>
    <property type="match status" value="1"/>
</dbReference>
<feature type="region of interest" description="Disordered" evidence="6">
    <location>
        <begin position="534"/>
        <end position="574"/>
    </location>
</feature>
<dbReference type="PANTHER" id="PTHR42855">
    <property type="entry name" value="ABC TRANSPORTER ATP-BINDING SUBUNIT"/>
    <property type="match status" value="1"/>
</dbReference>
<gene>
    <name evidence="8" type="ORF">H5P28_06955</name>
</gene>
<dbReference type="SMART" id="SM00382">
    <property type="entry name" value="AAA"/>
    <property type="match status" value="2"/>
</dbReference>
<dbReference type="Proteomes" id="UP000546464">
    <property type="component" value="Unassembled WGS sequence"/>
</dbReference>
<comment type="caution">
    <text evidence="8">The sequence shown here is derived from an EMBL/GenBank/DDBJ whole genome shotgun (WGS) entry which is preliminary data.</text>
</comment>
<keyword evidence="2" id="KW-0547">Nucleotide-binding</keyword>
<dbReference type="PANTHER" id="PTHR42855:SF2">
    <property type="entry name" value="DRUG RESISTANCE ABC TRANSPORTER,ATP-BINDING PROTEIN"/>
    <property type="match status" value="1"/>
</dbReference>
<accession>A0A842HD63</accession>
<dbReference type="InterPro" id="IPR032781">
    <property type="entry name" value="ABC_tran_Xtn"/>
</dbReference>
<feature type="compositionally biased region" description="Basic and acidic residues" evidence="6">
    <location>
        <begin position="562"/>
        <end position="571"/>
    </location>
</feature>
<dbReference type="InterPro" id="IPR003439">
    <property type="entry name" value="ABC_transporter-like_ATP-bd"/>
</dbReference>
<dbReference type="PROSITE" id="PS00211">
    <property type="entry name" value="ABC_TRANSPORTER_1"/>
    <property type="match status" value="1"/>
</dbReference>
<dbReference type="InterPro" id="IPR037118">
    <property type="entry name" value="Val-tRNA_synth_C_sf"/>
</dbReference>
<dbReference type="RefSeq" id="WP_185674983.1">
    <property type="nucleotide sequence ID" value="NZ_JACHVB010000020.1"/>
</dbReference>
<comment type="catalytic activity">
    <reaction evidence="4">
        <text>ATP + H2O = ADP + phosphate + H(+)</text>
        <dbReference type="Rhea" id="RHEA:13065"/>
        <dbReference type="ChEBI" id="CHEBI:15377"/>
        <dbReference type="ChEBI" id="CHEBI:15378"/>
        <dbReference type="ChEBI" id="CHEBI:30616"/>
        <dbReference type="ChEBI" id="CHEBI:43474"/>
        <dbReference type="ChEBI" id="CHEBI:456216"/>
    </reaction>
</comment>
<dbReference type="PROSITE" id="PS50893">
    <property type="entry name" value="ABC_TRANSPORTER_2"/>
    <property type="match status" value="2"/>
</dbReference>
<dbReference type="Pfam" id="PF12848">
    <property type="entry name" value="ABC_tran_Xtn"/>
    <property type="match status" value="1"/>
</dbReference>
<dbReference type="InterPro" id="IPR032524">
    <property type="entry name" value="ABC_tran_C"/>
</dbReference>
<sequence>MLQVSQLSKAFGSQVLFEDVTFRINREHRVALVGPNGAGKTTLFSILLGGTDPDGGLVDIERGARIGYLPQETAPEGEETVIEIAAGVTPEHARVRKIIGDCERAGDTTSSLYADAVARYTELGGYQTEPKAKRILAGLSFRDSDYDRPARSLSGGWVMRAHLARLLAAEPDLLMLDEPTNHLDLESLGWFQNYLKSYPGAIFLISHDRAFLNALVDHVLEIRHHRIHSYRGNYDDYVEEAAARDAQQLAAYRSQQNKIAQLERFIDRFGAKNTKATQAKSKQKQIDRMDRIEAPQEKARTLKVKFPQPPASGQRLIKLEDVHFSYGEHRVYQGIDFQAERGERIVLVGPNGAGKSTLLKLLAGALIPTAGERTLGHNAKPGYFSQSRLDVLNADNTVLEEVQSINRAINETEARTVLGSFLFTGDSVFKKVAVLSGGEKSRLALIKLLLDPPNLLLMDEPTTHLDIASIDALIAALENYNGTLVFISHDVYFIRKIARSVLHISAGALTAYAGDYDYYLFKSRSEDERAALTAGEKLSNQRPGEVVRTSGENAPAENSSFKSREQKRAEAQARQQRAKIRAEVDGLEERICGLEDRQRALTEQLEDPALYERDSAKVMQLNRDLLALNDELERLNEEWMEATERLEAISES</sequence>
<dbReference type="SUPFAM" id="SSF52540">
    <property type="entry name" value="P-loop containing nucleoside triphosphate hydrolases"/>
    <property type="match status" value="2"/>
</dbReference>
<dbReference type="AlphaFoldDB" id="A0A842HD63"/>
<dbReference type="GO" id="GO:0005524">
    <property type="term" value="F:ATP binding"/>
    <property type="evidence" value="ECO:0007669"/>
    <property type="project" value="UniProtKB-KW"/>
</dbReference>
<evidence type="ECO:0000259" key="7">
    <source>
        <dbReference type="PROSITE" id="PS50893"/>
    </source>
</evidence>
<dbReference type="GO" id="GO:0003677">
    <property type="term" value="F:DNA binding"/>
    <property type="evidence" value="ECO:0007669"/>
    <property type="project" value="InterPro"/>
</dbReference>
<name>A0A842HD63_9BACT</name>
<evidence type="ECO:0000256" key="2">
    <source>
        <dbReference type="ARBA" id="ARBA00022741"/>
    </source>
</evidence>
<evidence type="ECO:0000313" key="8">
    <source>
        <dbReference type="EMBL" id="MBC2593998.1"/>
    </source>
</evidence>
<reference evidence="8 9" key="1">
    <citation type="submission" date="2020-07" db="EMBL/GenBank/DDBJ databases">
        <authorList>
            <person name="Feng X."/>
        </authorList>
    </citation>
    <scope>NUCLEOTIDE SEQUENCE [LARGE SCALE GENOMIC DNA]</scope>
    <source>
        <strain evidence="8 9">JCM31066</strain>
    </source>
</reference>
<evidence type="ECO:0000313" key="9">
    <source>
        <dbReference type="Proteomes" id="UP000546464"/>
    </source>
</evidence>
<feature type="domain" description="ABC transporter" evidence="7">
    <location>
        <begin position="2"/>
        <end position="249"/>
    </location>
</feature>
<dbReference type="CDD" id="cd03221">
    <property type="entry name" value="ABCF_EF-3"/>
    <property type="match status" value="2"/>
</dbReference>
<dbReference type="InterPro" id="IPR051309">
    <property type="entry name" value="ABCF_ATPase"/>
</dbReference>
<dbReference type="Gene3D" id="3.40.50.300">
    <property type="entry name" value="P-loop containing nucleotide triphosphate hydrolases"/>
    <property type="match status" value="2"/>
</dbReference>
<keyword evidence="3 8" id="KW-0067">ATP-binding</keyword>
<evidence type="ECO:0000256" key="5">
    <source>
        <dbReference type="ARBA" id="ARBA00061478"/>
    </source>
</evidence>
<organism evidence="8 9">
    <name type="scientific">Ruficoccus amylovorans</name>
    <dbReference type="NCBI Taxonomy" id="1804625"/>
    <lineage>
        <taxon>Bacteria</taxon>
        <taxon>Pseudomonadati</taxon>
        <taxon>Verrucomicrobiota</taxon>
        <taxon>Opitutia</taxon>
        <taxon>Puniceicoccales</taxon>
        <taxon>Cerasicoccaceae</taxon>
        <taxon>Ruficoccus</taxon>
    </lineage>
</organism>
<evidence type="ECO:0000256" key="4">
    <source>
        <dbReference type="ARBA" id="ARBA00049360"/>
    </source>
</evidence>
<dbReference type="GO" id="GO:0016887">
    <property type="term" value="F:ATP hydrolysis activity"/>
    <property type="evidence" value="ECO:0007669"/>
    <property type="project" value="InterPro"/>
</dbReference>
<evidence type="ECO:0000256" key="3">
    <source>
        <dbReference type="ARBA" id="ARBA00022840"/>
    </source>
</evidence>
<dbReference type="FunFam" id="3.40.50.300:FF:000309">
    <property type="entry name" value="ABC transporter ATP-binding protein"/>
    <property type="match status" value="1"/>
</dbReference>
<dbReference type="Pfam" id="PF00005">
    <property type="entry name" value="ABC_tran"/>
    <property type="match status" value="2"/>
</dbReference>
<dbReference type="Gene3D" id="1.10.287.380">
    <property type="entry name" value="Valyl-tRNA synthetase, C-terminal domain"/>
    <property type="match status" value="1"/>
</dbReference>
<evidence type="ECO:0000256" key="6">
    <source>
        <dbReference type="SAM" id="MobiDB-lite"/>
    </source>
</evidence>
<dbReference type="InterPro" id="IPR003593">
    <property type="entry name" value="AAA+_ATPase"/>
</dbReference>
<keyword evidence="1" id="KW-0677">Repeat</keyword>
<dbReference type="InterPro" id="IPR027417">
    <property type="entry name" value="P-loop_NTPase"/>
</dbReference>
<dbReference type="InterPro" id="IPR017871">
    <property type="entry name" value="ABC_transporter-like_CS"/>
</dbReference>
<dbReference type="Pfam" id="PF16326">
    <property type="entry name" value="ABC_tran_CTD"/>
    <property type="match status" value="1"/>
</dbReference>
<dbReference type="EMBL" id="JACHVB010000020">
    <property type="protein sequence ID" value="MBC2593998.1"/>
    <property type="molecule type" value="Genomic_DNA"/>
</dbReference>
<feature type="compositionally biased region" description="Polar residues" evidence="6">
    <location>
        <begin position="550"/>
        <end position="561"/>
    </location>
</feature>
<comment type="similarity">
    <text evidence="5">Belongs to the ABC transporter superfamily. ABCF family. Uup subfamily.</text>
</comment>
<protein>
    <submittedName>
        <fullName evidence="8">ATP-binding cassette domain-containing protein</fullName>
    </submittedName>
</protein>
<feature type="domain" description="ABC transporter" evidence="7">
    <location>
        <begin position="317"/>
        <end position="531"/>
    </location>
</feature>
<keyword evidence="9" id="KW-1185">Reference proteome</keyword>
<evidence type="ECO:0000256" key="1">
    <source>
        <dbReference type="ARBA" id="ARBA00022737"/>
    </source>
</evidence>